<dbReference type="Pfam" id="PF03649">
    <property type="entry name" value="UPF0014"/>
    <property type="match status" value="1"/>
</dbReference>
<comment type="caution">
    <text evidence="8">The sequence shown here is derived from an EMBL/GenBank/DDBJ whole genome shotgun (WGS) entry which is preliminary data.</text>
</comment>
<evidence type="ECO:0000256" key="5">
    <source>
        <dbReference type="ARBA" id="ARBA00023136"/>
    </source>
</evidence>
<evidence type="ECO:0000256" key="4">
    <source>
        <dbReference type="ARBA" id="ARBA00022989"/>
    </source>
</evidence>
<protein>
    <submittedName>
        <fullName evidence="8">Uncharacterized protein</fullName>
    </submittedName>
</protein>
<comment type="subcellular location">
    <subcellularLocation>
        <location evidence="1">Membrane</location>
        <topology evidence="1">Multi-pass membrane protein</topology>
    </subcellularLocation>
</comment>
<evidence type="ECO:0000256" key="6">
    <source>
        <dbReference type="SAM" id="MobiDB-lite"/>
    </source>
</evidence>
<dbReference type="EMBL" id="MU157827">
    <property type="protein sequence ID" value="KAF9533992.1"/>
    <property type="molecule type" value="Genomic_DNA"/>
</dbReference>
<dbReference type="InterPro" id="IPR005226">
    <property type="entry name" value="UPF0014_fam"/>
</dbReference>
<feature type="compositionally biased region" description="Basic and acidic residues" evidence="6">
    <location>
        <begin position="311"/>
        <end position="325"/>
    </location>
</feature>
<comment type="similarity">
    <text evidence="2">Belongs to the UPF0014 family.</text>
</comment>
<dbReference type="GO" id="GO:0005886">
    <property type="term" value="C:plasma membrane"/>
    <property type="evidence" value="ECO:0007669"/>
    <property type="project" value="TreeGrafter"/>
</dbReference>
<name>A0A9P6ERT7_9AGAR</name>
<accession>A0A9P6ERT7</accession>
<keyword evidence="4 7" id="KW-1133">Transmembrane helix</keyword>
<organism evidence="8 9">
    <name type="scientific">Crepidotus variabilis</name>
    <dbReference type="NCBI Taxonomy" id="179855"/>
    <lineage>
        <taxon>Eukaryota</taxon>
        <taxon>Fungi</taxon>
        <taxon>Dikarya</taxon>
        <taxon>Basidiomycota</taxon>
        <taxon>Agaricomycotina</taxon>
        <taxon>Agaricomycetes</taxon>
        <taxon>Agaricomycetidae</taxon>
        <taxon>Agaricales</taxon>
        <taxon>Agaricineae</taxon>
        <taxon>Crepidotaceae</taxon>
        <taxon>Crepidotus</taxon>
    </lineage>
</organism>
<feature type="transmembrane region" description="Helical" evidence="7">
    <location>
        <begin position="157"/>
        <end position="180"/>
    </location>
</feature>
<dbReference type="PANTHER" id="PTHR30028:SF0">
    <property type="entry name" value="PROTEIN ALUMINUM SENSITIVE 3"/>
    <property type="match status" value="1"/>
</dbReference>
<sequence>MSYALNDLTFPAVSYPNTTSPNDFILLEHSQQSTLTWTNVGIGLSFILFDVGVATVFRLGIGMSLLIAALRCIGQLSVVATLLQSVFENHNPWLVAAICLLLNSLGTFETVINKSPRRFQHMFPAVLVAMLGSTIPISIIGSKYAMSVEPFWTPIQYIPIVGMLCGSTISGIVVAVSYILKEFQENRDKVEIYLAFGASRVEACRPIAMQALKLALTPPINNMSVLGIISIPGMMTGAILGGSSVQQAARLQMIIMFMITASTTLASVLTTLAAITVCVDQQHRVRNERITKNDSRCDEIDGSILNIVAEDERGKSGRGEEERRVGIHRAQRKL</sequence>
<gene>
    <name evidence="8" type="ORF">CPB83DRAFT_873415</name>
</gene>
<feature type="transmembrane region" description="Helical" evidence="7">
    <location>
        <begin position="124"/>
        <end position="145"/>
    </location>
</feature>
<feature type="transmembrane region" description="Helical" evidence="7">
    <location>
        <begin position="223"/>
        <end position="242"/>
    </location>
</feature>
<evidence type="ECO:0000256" key="1">
    <source>
        <dbReference type="ARBA" id="ARBA00004141"/>
    </source>
</evidence>
<evidence type="ECO:0000256" key="2">
    <source>
        <dbReference type="ARBA" id="ARBA00005268"/>
    </source>
</evidence>
<feature type="transmembrane region" description="Helical" evidence="7">
    <location>
        <begin position="254"/>
        <end position="279"/>
    </location>
</feature>
<evidence type="ECO:0000256" key="7">
    <source>
        <dbReference type="SAM" id="Phobius"/>
    </source>
</evidence>
<evidence type="ECO:0000313" key="9">
    <source>
        <dbReference type="Proteomes" id="UP000807306"/>
    </source>
</evidence>
<dbReference type="PANTHER" id="PTHR30028">
    <property type="entry name" value="UPF0014 INNER MEMBRANE PROTEIN YBBM-RELATED"/>
    <property type="match status" value="1"/>
</dbReference>
<feature type="transmembrane region" description="Helical" evidence="7">
    <location>
        <begin position="40"/>
        <end position="61"/>
    </location>
</feature>
<evidence type="ECO:0000256" key="3">
    <source>
        <dbReference type="ARBA" id="ARBA00022692"/>
    </source>
</evidence>
<reference evidence="8" key="1">
    <citation type="submission" date="2020-11" db="EMBL/GenBank/DDBJ databases">
        <authorList>
            <consortium name="DOE Joint Genome Institute"/>
            <person name="Ahrendt S."/>
            <person name="Riley R."/>
            <person name="Andreopoulos W."/>
            <person name="Labutti K."/>
            <person name="Pangilinan J."/>
            <person name="Ruiz-Duenas F.J."/>
            <person name="Barrasa J.M."/>
            <person name="Sanchez-Garcia M."/>
            <person name="Camarero S."/>
            <person name="Miyauchi S."/>
            <person name="Serrano A."/>
            <person name="Linde D."/>
            <person name="Babiker R."/>
            <person name="Drula E."/>
            <person name="Ayuso-Fernandez I."/>
            <person name="Pacheco R."/>
            <person name="Padilla G."/>
            <person name="Ferreira P."/>
            <person name="Barriuso J."/>
            <person name="Kellner H."/>
            <person name="Castanera R."/>
            <person name="Alfaro M."/>
            <person name="Ramirez L."/>
            <person name="Pisabarro A.G."/>
            <person name="Kuo A."/>
            <person name="Tritt A."/>
            <person name="Lipzen A."/>
            <person name="He G."/>
            <person name="Yan M."/>
            <person name="Ng V."/>
            <person name="Cullen D."/>
            <person name="Martin F."/>
            <person name="Rosso M.-N."/>
            <person name="Henrissat B."/>
            <person name="Hibbett D."/>
            <person name="Martinez A.T."/>
            <person name="Grigoriev I.V."/>
        </authorList>
    </citation>
    <scope>NUCLEOTIDE SEQUENCE</scope>
    <source>
        <strain evidence="8">CBS 506.95</strain>
    </source>
</reference>
<dbReference type="AlphaFoldDB" id="A0A9P6ERT7"/>
<feature type="transmembrane region" description="Helical" evidence="7">
    <location>
        <begin position="68"/>
        <end position="87"/>
    </location>
</feature>
<keyword evidence="5 7" id="KW-0472">Membrane</keyword>
<dbReference type="OrthoDB" id="432685at2759"/>
<evidence type="ECO:0000313" key="8">
    <source>
        <dbReference type="EMBL" id="KAF9533992.1"/>
    </source>
</evidence>
<dbReference type="Proteomes" id="UP000807306">
    <property type="component" value="Unassembled WGS sequence"/>
</dbReference>
<feature type="transmembrane region" description="Helical" evidence="7">
    <location>
        <begin position="93"/>
        <end position="112"/>
    </location>
</feature>
<proteinExistence type="inferred from homology"/>
<keyword evidence="3 7" id="KW-0812">Transmembrane</keyword>
<feature type="region of interest" description="Disordered" evidence="6">
    <location>
        <begin position="311"/>
        <end position="334"/>
    </location>
</feature>
<keyword evidence="9" id="KW-1185">Reference proteome</keyword>